<dbReference type="PROSITE" id="PS50404">
    <property type="entry name" value="GST_NTER"/>
    <property type="match status" value="1"/>
</dbReference>
<keyword evidence="4" id="KW-0808">Transferase</keyword>
<keyword evidence="5" id="KW-1185">Reference proteome</keyword>
<dbReference type="Proteomes" id="UP000235036">
    <property type="component" value="Unassembled WGS sequence"/>
</dbReference>
<dbReference type="PROSITE" id="PS50405">
    <property type="entry name" value="GST_CTER"/>
    <property type="match status" value="1"/>
</dbReference>
<comment type="caution">
    <text evidence="4">The sequence shown here is derived from an EMBL/GenBank/DDBJ whole genome shotgun (WGS) entry which is preliminary data.</text>
</comment>
<dbReference type="GO" id="GO:0004364">
    <property type="term" value="F:glutathione transferase activity"/>
    <property type="evidence" value="ECO:0007669"/>
    <property type="project" value="TreeGrafter"/>
</dbReference>
<dbReference type="Gene3D" id="3.40.30.10">
    <property type="entry name" value="Glutaredoxin"/>
    <property type="match status" value="1"/>
</dbReference>
<evidence type="ECO:0000256" key="1">
    <source>
        <dbReference type="ARBA" id="ARBA00011738"/>
    </source>
</evidence>
<comment type="subunit">
    <text evidence="1">Homodimer.</text>
</comment>
<organism evidence="4 5">
    <name type="scientific">Fischerella muscicola CCMEE 5323</name>
    <dbReference type="NCBI Taxonomy" id="2019572"/>
    <lineage>
        <taxon>Bacteria</taxon>
        <taxon>Bacillati</taxon>
        <taxon>Cyanobacteriota</taxon>
        <taxon>Cyanophyceae</taxon>
        <taxon>Nostocales</taxon>
        <taxon>Hapalosiphonaceae</taxon>
        <taxon>Fischerella</taxon>
    </lineage>
</organism>
<dbReference type="Pfam" id="PF00043">
    <property type="entry name" value="GST_C"/>
    <property type="match status" value="1"/>
</dbReference>
<dbReference type="InterPro" id="IPR010987">
    <property type="entry name" value="Glutathione-S-Trfase_C-like"/>
</dbReference>
<dbReference type="PANTHER" id="PTHR43969:SF9">
    <property type="entry name" value="GLUTATHIONE S TRANSFERASE D10, ISOFORM A-RELATED"/>
    <property type="match status" value="1"/>
</dbReference>
<evidence type="ECO:0000313" key="4">
    <source>
        <dbReference type="EMBL" id="PLZ90055.1"/>
    </source>
</evidence>
<dbReference type="SFLD" id="SFLDS00019">
    <property type="entry name" value="Glutathione_Transferase_(cytos"/>
    <property type="match status" value="1"/>
</dbReference>
<dbReference type="SUPFAM" id="SSF52833">
    <property type="entry name" value="Thioredoxin-like"/>
    <property type="match status" value="1"/>
</dbReference>
<name>A0A2N6K3E0_FISMU</name>
<dbReference type="InterPro" id="IPR036282">
    <property type="entry name" value="Glutathione-S-Trfase_C_sf"/>
</dbReference>
<sequence>MLKLYHQPLSANSRRVWIALLEKQLEFELVELRLDGDHLQPEFLALNPFHHIPVLLDDDFTVVESLAILDYLEAKYPTPTMLPKDPKALAKVRMVEMVTVNELMPAMTPLINRMMGFAGGDDSQKIEAANQKIATVLKFFENLLGHHPYFGGEQLTLADIVAGSAVPILPILGFSLIDNPKLSAWVESLMQRPAWQTTHPTPEAIEAFKSRMQALMAQYQSEKS</sequence>
<accession>A0A2N6K3E0</accession>
<feature type="domain" description="GST N-terminal" evidence="2">
    <location>
        <begin position="1"/>
        <end position="80"/>
    </location>
</feature>
<dbReference type="SFLD" id="SFLDG00358">
    <property type="entry name" value="Main_(cytGST)"/>
    <property type="match status" value="1"/>
</dbReference>
<gene>
    <name evidence="4" type="ORF">CEN44_11585</name>
</gene>
<evidence type="ECO:0000313" key="5">
    <source>
        <dbReference type="Proteomes" id="UP000235036"/>
    </source>
</evidence>
<dbReference type="Pfam" id="PF13417">
    <property type="entry name" value="GST_N_3"/>
    <property type="match status" value="1"/>
</dbReference>
<dbReference type="RefSeq" id="WP_102205223.1">
    <property type="nucleotide sequence ID" value="NZ_CAWNVR010000343.1"/>
</dbReference>
<evidence type="ECO:0000259" key="2">
    <source>
        <dbReference type="PROSITE" id="PS50404"/>
    </source>
</evidence>
<dbReference type="InterPro" id="IPR004046">
    <property type="entry name" value="GST_C"/>
</dbReference>
<feature type="domain" description="GST C-terminal" evidence="3">
    <location>
        <begin position="85"/>
        <end position="216"/>
    </location>
</feature>
<dbReference type="InterPro" id="IPR004045">
    <property type="entry name" value="Glutathione_S-Trfase_N"/>
</dbReference>
<dbReference type="PANTHER" id="PTHR43969">
    <property type="entry name" value="GLUTATHIONE S TRANSFERASE D10, ISOFORM A-RELATED"/>
    <property type="match status" value="1"/>
</dbReference>
<dbReference type="Gene3D" id="1.20.1050.10">
    <property type="match status" value="1"/>
</dbReference>
<dbReference type="EMBL" id="NRQW01000247">
    <property type="protein sequence ID" value="PLZ90055.1"/>
    <property type="molecule type" value="Genomic_DNA"/>
</dbReference>
<dbReference type="GO" id="GO:0006749">
    <property type="term" value="P:glutathione metabolic process"/>
    <property type="evidence" value="ECO:0007669"/>
    <property type="project" value="TreeGrafter"/>
</dbReference>
<dbReference type="InterPro" id="IPR040079">
    <property type="entry name" value="Glutathione_S-Trfase"/>
</dbReference>
<dbReference type="InterPro" id="IPR036249">
    <property type="entry name" value="Thioredoxin-like_sf"/>
</dbReference>
<dbReference type="SUPFAM" id="SSF47616">
    <property type="entry name" value="GST C-terminal domain-like"/>
    <property type="match status" value="1"/>
</dbReference>
<proteinExistence type="predicted"/>
<reference evidence="4 5" key="1">
    <citation type="submission" date="2017-08" db="EMBL/GenBank/DDBJ databases">
        <title>Genomes of Fischerella (Mastigocladus) sp. strains.</title>
        <authorList>
            <person name="Miller S.R."/>
        </authorList>
    </citation>
    <scope>NUCLEOTIDE SEQUENCE [LARGE SCALE GENOMIC DNA]</scope>
    <source>
        <strain evidence="4 5">CCMEE 5323</strain>
    </source>
</reference>
<evidence type="ECO:0000259" key="3">
    <source>
        <dbReference type="PROSITE" id="PS50405"/>
    </source>
</evidence>
<dbReference type="AlphaFoldDB" id="A0A2N6K3E0"/>
<protein>
    <submittedName>
        <fullName evidence="4">Glutathione S-transferase</fullName>
    </submittedName>
</protein>